<dbReference type="AlphaFoldDB" id="A0A8H5LNC9"/>
<feature type="compositionally biased region" description="Basic and acidic residues" evidence="6">
    <location>
        <begin position="497"/>
        <end position="507"/>
    </location>
</feature>
<dbReference type="GO" id="GO:0019185">
    <property type="term" value="C:snRNA-activating protein complex"/>
    <property type="evidence" value="ECO:0007669"/>
    <property type="project" value="TreeGrafter"/>
</dbReference>
<comment type="caution">
    <text evidence="9">The sequence shown here is derived from an EMBL/GenBank/DDBJ whole genome shotgun (WGS) entry which is preliminary data.</text>
</comment>
<evidence type="ECO:0000313" key="9">
    <source>
        <dbReference type="EMBL" id="KAF5363444.1"/>
    </source>
</evidence>
<feature type="compositionally biased region" description="Polar residues" evidence="6">
    <location>
        <begin position="515"/>
        <end position="524"/>
    </location>
</feature>
<dbReference type="EMBL" id="JAACJO010000001">
    <property type="protein sequence ID" value="KAF5363444.1"/>
    <property type="molecule type" value="Genomic_DNA"/>
</dbReference>
<feature type="domain" description="Myb-like" evidence="7">
    <location>
        <begin position="182"/>
        <end position="230"/>
    </location>
</feature>
<keyword evidence="4" id="KW-0539">Nucleus</keyword>
<dbReference type="InterPro" id="IPR017930">
    <property type="entry name" value="Myb_dom"/>
</dbReference>
<dbReference type="InterPro" id="IPR051575">
    <property type="entry name" value="Myb-like_DNA-bd"/>
</dbReference>
<reference evidence="9 10" key="1">
    <citation type="journal article" date="2020" name="ISME J.">
        <title>Uncovering the hidden diversity of litter-decomposition mechanisms in mushroom-forming fungi.</title>
        <authorList>
            <person name="Floudas D."/>
            <person name="Bentzer J."/>
            <person name="Ahren D."/>
            <person name="Johansson T."/>
            <person name="Persson P."/>
            <person name="Tunlid A."/>
        </authorList>
    </citation>
    <scope>NUCLEOTIDE SEQUENCE [LARGE SCALE GENOMIC DNA]</scope>
    <source>
        <strain evidence="9 10">CBS 146.42</strain>
    </source>
</reference>
<dbReference type="Gene3D" id="1.10.10.60">
    <property type="entry name" value="Homeodomain-like"/>
    <property type="match status" value="4"/>
</dbReference>
<keyword evidence="5" id="KW-0175">Coiled coil</keyword>
<dbReference type="PANTHER" id="PTHR46621">
    <property type="entry name" value="SNRNA-ACTIVATING PROTEIN COMPLEX SUBUNIT 4"/>
    <property type="match status" value="1"/>
</dbReference>
<feature type="compositionally biased region" description="Basic residues" evidence="6">
    <location>
        <begin position="486"/>
        <end position="496"/>
    </location>
</feature>
<dbReference type="PROSITE" id="PS50090">
    <property type="entry name" value="MYB_LIKE"/>
    <property type="match status" value="4"/>
</dbReference>
<feature type="domain" description="HTH myb-type" evidence="8">
    <location>
        <begin position="287"/>
        <end position="333"/>
    </location>
</feature>
<feature type="compositionally biased region" description="Basic residues" evidence="6">
    <location>
        <begin position="786"/>
        <end position="796"/>
    </location>
</feature>
<dbReference type="SUPFAM" id="SSF46689">
    <property type="entry name" value="Homeodomain-like"/>
    <property type="match status" value="3"/>
</dbReference>
<dbReference type="Pfam" id="PF13921">
    <property type="entry name" value="Myb_DNA-bind_6"/>
    <property type="match status" value="1"/>
</dbReference>
<evidence type="ECO:0000256" key="1">
    <source>
        <dbReference type="ARBA" id="ARBA00023015"/>
    </source>
</evidence>
<dbReference type="InterPro" id="IPR001005">
    <property type="entry name" value="SANT/Myb"/>
</dbReference>
<dbReference type="PROSITE" id="PS51294">
    <property type="entry name" value="HTH_MYB"/>
    <property type="match status" value="2"/>
</dbReference>
<sequence>MAATTFMNTKPLIQKAIQSNLQIQKALSTEATQLEAQLKELDELIDRVNNAVTSEEVPVAAFEGEFQVPGSKRASGPIPSFELLSQESPFYQEASQRAHYLRWTSARPIKGKEADVLADAVKKENMRLEAYRARDDPTAPPLDIVNNIQEINWSIVAEKVSDQSSIKRTPEECRIQWVGNLHPKVNHGGWTQEELDRLHDLTANELATGGKINWARVAQDLGTNRIPIDCMKQATTKPRHHWDTLNDQKLREAVQLFGTNNWNLVARHVSPYATTSQCQTRYVRSVDPKIKRGTWSSEEDERLRKAVAVFGNSWIDVAGVLPGRTNEQCRERWGEVSSNRGGKGDWSPEEDQQLLDLVKELGNKWKAISAKIGGGRTGPHCRIRYDKLIRMRAKQAEEAVAVAALGVGPSQVPLPTIPAIPPVTTPRGADVPAPVTAQLKLQRGKNPKTVKVPVAEEDREPTASTRDESTRGQPQESAKTILPNRPRPRPRPAGKSKGKERATHEVTPDMGLVASEQSTTSTDQPPIPLEAERHLTEAQLQVQPEAQQPVTRTGAATSASPSHGGTVTSSQPEVTQNESPPVAQPSPYVSTGNGERTQEQIDAIETDTTNRDENIKQSEGGKRKRDDSGKGIEDESTSNATSPRRSLRKKQKVVANSGAETQSEASSSQARTQYGAQQPTEGKSANEDQTTVEITLARGRGRGRGRGGGRGRGRGRERGGGLAAASGEGRTTSEGENNVEQGSAQLRSEVQVPPPDQENTPGEPGESGELTAGEGAEQFGRSEGRGRRRGRGRGRVRGGSTSDSQPLRRSSRTANA</sequence>
<evidence type="ECO:0000256" key="3">
    <source>
        <dbReference type="ARBA" id="ARBA00023163"/>
    </source>
</evidence>
<feature type="domain" description="Myb-like" evidence="7">
    <location>
        <begin position="234"/>
        <end position="286"/>
    </location>
</feature>
<feature type="domain" description="Myb-like" evidence="7">
    <location>
        <begin position="338"/>
        <end position="389"/>
    </location>
</feature>
<evidence type="ECO:0000256" key="5">
    <source>
        <dbReference type="SAM" id="Coils"/>
    </source>
</evidence>
<accession>A0A8H5LNC9</accession>
<evidence type="ECO:0000259" key="7">
    <source>
        <dbReference type="PROSITE" id="PS50090"/>
    </source>
</evidence>
<evidence type="ECO:0000256" key="6">
    <source>
        <dbReference type="SAM" id="MobiDB-lite"/>
    </source>
</evidence>
<name>A0A8H5LNC9_9AGAR</name>
<keyword evidence="2" id="KW-0238">DNA-binding</keyword>
<keyword evidence="1" id="KW-0805">Transcription regulation</keyword>
<dbReference type="OrthoDB" id="2143914at2759"/>
<dbReference type="GO" id="GO:0042796">
    <property type="term" value="P:snRNA transcription by RNA polymerase III"/>
    <property type="evidence" value="ECO:0007669"/>
    <property type="project" value="TreeGrafter"/>
</dbReference>
<feature type="compositionally biased region" description="Polar residues" evidence="6">
    <location>
        <begin position="800"/>
        <end position="816"/>
    </location>
</feature>
<feature type="domain" description="Myb-like" evidence="7">
    <location>
        <begin position="287"/>
        <end position="337"/>
    </location>
</feature>
<keyword evidence="10" id="KW-1185">Reference proteome</keyword>
<dbReference type="PANTHER" id="PTHR46621:SF1">
    <property type="entry name" value="SNRNA-ACTIVATING PROTEIN COMPLEX SUBUNIT 4"/>
    <property type="match status" value="1"/>
</dbReference>
<dbReference type="Proteomes" id="UP000559027">
    <property type="component" value="Unassembled WGS sequence"/>
</dbReference>
<feature type="compositionally biased region" description="Polar residues" evidence="6">
    <location>
        <begin position="674"/>
        <end position="693"/>
    </location>
</feature>
<dbReference type="GO" id="GO:0000978">
    <property type="term" value="F:RNA polymerase II cis-regulatory region sequence-specific DNA binding"/>
    <property type="evidence" value="ECO:0007669"/>
    <property type="project" value="TreeGrafter"/>
</dbReference>
<feature type="compositionally biased region" description="Polar residues" evidence="6">
    <location>
        <begin position="538"/>
        <end position="579"/>
    </location>
</feature>
<feature type="region of interest" description="Disordered" evidence="6">
    <location>
        <begin position="437"/>
        <end position="816"/>
    </location>
</feature>
<evidence type="ECO:0000256" key="2">
    <source>
        <dbReference type="ARBA" id="ARBA00023125"/>
    </source>
</evidence>
<evidence type="ECO:0000313" key="10">
    <source>
        <dbReference type="Proteomes" id="UP000559027"/>
    </source>
</evidence>
<dbReference type="Pfam" id="PF00249">
    <property type="entry name" value="Myb_DNA-binding"/>
    <property type="match status" value="3"/>
</dbReference>
<dbReference type="SMART" id="SM00717">
    <property type="entry name" value="SANT"/>
    <property type="match status" value="5"/>
</dbReference>
<dbReference type="InterPro" id="IPR009057">
    <property type="entry name" value="Homeodomain-like_sf"/>
</dbReference>
<feature type="compositionally biased region" description="Low complexity" evidence="6">
    <location>
        <begin position="657"/>
        <end position="673"/>
    </location>
</feature>
<gene>
    <name evidence="9" type="ORF">D9756_000838</name>
</gene>
<feature type="compositionally biased region" description="Basic and acidic residues" evidence="6">
    <location>
        <begin position="608"/>
        <end position="633"/>
    </location>
</feature>
<evidence type="ECO:0000259" key="8">
    <source>
        <dbReference type="PROSITE" id="PS51294"/>
    </source>
</evidence>
<dbReference type="GO" id="GO:0001006">
    <property type="term" value="F:RNA polymerase III type 3 promoter sequence-specific DNA binding"/>
    <property type="evidence" value="ECO:0007669"/>
    <property type="project" value="TreeGrafter"/>
</dbReference>
<dbReference type="GO" id="GO:0042795">
    <property type="term" value="P:snRNA transcription by RNA polymerase II"/>
    <property type="evidence" value="ECO:0007669"/>
    <property type="project" value="TreeGrafter"/>
</dbReference>
<proteinExistence type="predicted"/>
<feature type="coiled-coil region" evidence="5">
    <location>
        <begin position="24"/>
        <end position="54"/>
    </location>
</feature>
<evidence type="ECO:0000256" key="4">
    <source>
        <dbReference type="ARBA" id="ARBA00023242"/>
    </source>
</evidence>
<feature type="compositionally biased region" description="Basic residues" evidence="6">
    <location>
        <begin position="699"/>
        <end position="713"/>
    </location>
</feature>
<organism evidence="9 10">
    <name type="scientific">Leucocoprinus leucothites</name>
    <dbReference type="NCBI Taxonomy" id="201217"/>
    <lineage>
        <taxon>Eukaryota</taxon>
        <taxon>Fungi</taxon>
        <taxon>Dikarya</taxon>
        <taxon>Basidiomycota</taxon>
        <taxon>Agaricomycotina</taxon>
        <taxon>Agaricomycetes</taxon>
        <taxon>Agaricomycetidae</taxon>
        <taxon>Agaricales</taxon>
        <taxon>Agaricineae</taxon>
        <taxon>Agaricaceae</taxon>
        <taxon>Leucocoprinus</taxon>
    </lineage>
</organism>
<keyword evidence="3" id="KW-0804">Transcription</keyword>
<feature type="compositionally biased region" description="Polar residues" evidence="6">
    <location>
        <begin position="732"/>
        <end position="748"/>
    </location>
</feature>
<feature type="domain" description="HTH myb-type" evidence="8">
    <location>
        <begin position="343"/>
        <end position="393"/>
    </location>
</feature>
<protein>
    <submittedName>
        <fullName evidence="9">Uncharacterized protein</fullName>
    </submittedName>
</protein>
<dbReference type="CDD" id="cd00167">
    <property type="entry name" value="SANT"/>
    <property type="match status" value="4"/>
</dbReference>